<dbReference type="CDD" id="cd00075">
    <property type="entry name" value="HATPase"/>
    <property type="match status" value="1"/>
</dbReference>
<keyword evidence="8" id="KW-0547">Nucleotide-binding</keyword>
<dbReference type="Pfam" id="PF02518">
    <property type="entry name" value="HATPase_c"/>
    <property type="match status" value="1"/>
</dbReference>
<dbReference type="Gene3D" id="3.30.565.10">
    <property type="entry name" value="Histidine kinase-like ATPase, C-terminal domain"/>
    <property type="match status" value="1"/>
</dbReference>
<dbReference type="SUPFAM" id="SSF47384">
    <property type="entry name" value="Homodimeric domain of signal transducing histidine kinase"/>
    <property type="match status" value="1"/>
</dbReference>
<dbReference type="Gene3D" id="1.10.287.130">
    <property type="match status" value="1"/>
</dbReference>
<keyword evidence="4" id="KW-1003">Cell membrane</keyword>
<feature type="transmembrane region" description="Helical" evidence="17">
    <location>
        <begin position="49"/>
        <end position="70"/>
    </location>
</feature>
<keyword evidence="7 17" id="KW-0812">Transmembrane</keyword>
<accession>A0ABM9BUY0</accession>
<protein>
    <recommendedName>
        <fullName evidence="16">Heme sensor protein HssS</fullName>
        <ecNumber evidence="3">2.7.13.3</ecNumber>
    </recommendedName>
</protein>
<evidence type="ECO:0000256" key="17">
    <source>
        <dbReference type="SAM" id="Phobius"/>
    </source>
</evidence>
<dbReference type="InterPro" id="IPR005467">
    <property type="entry name" value="His_kinase_dom"/>
</dbReference>
<dbReference type="EMBL" id="CAKMMG010000001">
    <property type="protein sequence ID" value="CAH1195147.1"/>
    <property type="molecule type" value="Genomic_DNA"/>
</dbReference>
<evidence type="ECO:0000256" key="11">
    <source>
        <dbReference type="ARBA" id="ARBA00022989"/>
    </source>
</evidence>
<keyword evidence="6 20" id="KW-0808">Transferase</keyword>
<dbReference type="InterPro" id="IPR050398">
    <property type="entry name" value="HssS/ArlS-like"/>
</dbReference>
<dbReference type="SMART" id="SM00388">
    <property type="entry name" value="HisKA"/>
    <property type="match status" value="1"/>
</dbReference>
<evidence type="ECO:0000256" key="12">
    <source>
        <dbReference type="ARBA" id="ARBA00023012"/>
    </source>
</evidence>
<keyword evidence="11 17" id="KW-1133">Transmembrane helix</keyword>
<evidence type="ECO:0000256" key="7">
    <source>
        <dbReference type="ARBA" id="ARBA00022692"/>
    </source>
</evidence>
<evidence type="ECO:0000256" key="16">
    <source>
        <dbReference type="ARBA" id="ARBA00040841"/>
    </source>
</evidence>
<proteinExistence type="predicted"/>
<evidence type="ECO:0000256" key="3">
    <source>
        <dbReference type="ARBA" id="ARBA00012438"/>
    </source>
</evidence>
<dbReference type="Proteomes" id="UP000838324">
    <property type="component" value="Unassembled WGS sequence"/>
</dbReference>
<dbReference type="PANTHER" id="PTHR45528">
    <property type="entry name" value="SENSOR HISTIDINE KINASE CPXA"/>
    <property type="match status" value="1"/>
</dbReference>
<dbReference type="PROSITE" id="PS50109">
    <property type="entry name" value="HIS_KIN"/>
    <property type="match status" value="1"/>
</dbReference>
<dbReference type="SUPFAM" id="SSF158472">
    <property type="entry name" value="HAMP domain-like"/>
    <property type="match status" value="1"/>
</dbReference>
<feature type="domain" description="HAMP" evidence="19">
    <location>
        <begin position="73"/>
        <end position="127"/>
    </location>
</feature>
<dbReference type="PROSITE" id="PS50885">
    <property type="entry name" value="HAMP"/>
    <property type="match status" value="1"/>
</dbReference>
<dbReference type="InterPro" id="IPR003594">
    <property type="entry name" value="HATPase_dom"/>
</dbReference>
<dbReference type="InterPro" id="IPR003660">
    <property type="entry name" value="HAMP_dom"/>
</dbReference>
<keyword evidence="5" id="KW-0597">Phosphoprotein</keyword>
<dbReference type="Pfam" id="PF00672">
    <property type="entry name" value="HAMP"/>
    <property type="match status" value="1"/>
</dbReference>
<name>A0ABM9BUY0_9BACL</name>
<organism evidence="20 21">
    <name type="scientific">Paenibacillus auburnensis</name>
    <dbReference type="NCBI Taxonomy" id="2905649"/>
    <lineage>
        <taxon>Bacteria</taxon>
        <taxon>Bacillati</taxon>
        <taxon>Bacillota</taxon>
        <taxon>Bacilli</taxon>
        <taxon>Bacillales</taxon>
        <taxon>Paenibacillaceae</taxon>
        <taxon>Paenibacillus</taxon>
    </lineage>
</organism>
<evidence type="ECO:0000256" key="4">
    <source>
        <dbReference type="ARBA" id="ARBA00022475"/>
    </source>
</evidence>
<dbReference type="RefSeq" id="WP_236332300.1">
    <property type="nucleotide sequence ID" value="NZ_CAKMMG010000001.1"/>
</dbReference>
<comment type="subcellular location">
    <subcellularLocation>
        <location evidence="2">Cell membrane</location>
        <topology evidence="2">Multi-pass membrane protein</topology>
    </subcellularLocation>
</comment>
<comment type="function">
    <text evidence="15">Member of the two-component regulatory system HssS/HssR involved in intracellular heme homeostasis and tempering of staphylococcal virulence. HssS functions as a heme sensor histidine kinase which is autophosphorylated at a histidine residue and transfers its phosphate group to an aspartate residue of HssR. HssR/HssS activates the expression of hrtAB, an efflux pump, in response to extracellular heme, hemin, hemoglobin or blood.</text>
</comment>
<dbReference type="SMART" id="SM00304">
    <property type="entry name" value="HAMP"/>
    <property type="match status" value="1"/>
</dbReference>
<keyword evidence="9" id="KW-0418">Kinase</keyword>
<evidence type="ECO:0000256" key="8">
    <source>
        <dbReference type="ARBA" id="ARBA00022741"/>
    </source>
</evidence>
<dbReference type="CDD" id="cd06225">
    <property type="entry name" value="HAMP"/>
    <property type="match status" value="1"/>
</dbReference>
<evidence type="ECO:0000256" key="10">
    <source>
        <dbReference type="ARBA" id="ARBA00022840"/>
    </source>
</evidence>
<evidence type="ECO:0000256" key="5">
    <source>
        <dbReference type="ARBA" id="ARBA00022553"/>
    </source>
</evidence>
<keyword evidence="12" id="KW-0902">Two-component regulatory system</keyword>
<dbReference type="InterPro" id="IPR003661">
    <property type="entry name" value="HisK_dim/P_dom"/>
</dbReference>
<dbReference type="GO" id="GO:0016740">
    <property type="term" value="F:transferase activity"/>
    <property type="evidence" value="ECO:0007669"/>
    <property type="project" value="UniProtKB-KW"/>
</dbReference>
<evidence type="ECO:0000313" key="21">
    <source>
        <dbReference type="Proteomes" id="UP000838324"/>
    </source>
</evidence>
<dbReference type="SUPFAM" id="SSF55874">
    <property type="entry name" value="ATPase domain of HSP90 chaperone/DNA topoisomerase II/histidine kinase"/>
    <property type="match status" value="1"/>
</dbReference>
<evidence type="ECO:0000256" key="2">
    <source>
        <dbReference type="ARBA" id="ARBA00004651"/>
    </source>
</evidence>
<evidence type="ECO:0000256" key="13">
    <source>
        <dbReference type="ARBA" id="ARBA00023026"/>
    </source>
</evidence>
<evidence type="ECO:0000313" key="20">
    <source>
        <dbReference type="EMBL" id="CAH1195147.1"/>
    </source>
</evidence>
<dbReference type="InterPro" id="IPR036890">
    <property type="entry name" value="HATPase_C_sf"/>
</dbReference>
<keyword evidence="13" id="KW-0843">Virulence</keyword>
<keyword evidence="14 17" id="KW-0472">Membrane</keyword>
<dbReference type="Gene3D" id="6.10.340.10">
    <property type="match status" value="1"/>
</dbReference>
<gene>
    <name evidence="20" type="primary">sasA_3</name>
    <name evidence="20" type="ORF">PAECIP111892_01969</name>
</gene>
<dbReference type="PRINTS" id="PR00344">
    <property type="entry name" value="BCTRLSENSOR"/>
</dbReference>
<reference evidence="20" key="1">
    <citation type="submission" date="2022-01" db="EMBL/GenBank/DDBJ databases">
        <authorList>
            <person name="Criscuolo A."/>
        </authorList>
    </citation>
    <scope>NUCLEOTIDE SEQUENCE</scope>
    <source>
        <strain evidence="20">CIP111892</strain>
    </source>
</reference>
<dbReference type="InterPro" id="IPR036097">
    <property type="entry name" value="HisK_dim/P_sf"/>
</dbReference>
<dbReference type="Pfam" id="PF00512">
    <property type="entry name" value="HisKA"/>
    <property type="match status" value="1"/>
</dbReference>
<comment type="caution">
    <text evidence="20">The sequence shown here is derived from an EMBL/GenBank/DDBJ whole genome shotgun (WGS) entry which is preliminary data.</text>
</comment>
<evidence type="ECO:0000256" key="9">
    <source>
        <dbReference type="ARBA" id="ARBA00022777"/>
    </source>
</evidence>
<evidence type="ECO:0000259" key="18">
    <source>
        <dbReference type="PROSITE" id="PS50109"/>
    </source>
</evidence>
<feature type="transmembrane region" description="Helical" evidence="17">
    <location>
        <begin position="12"/>
        <end position="37"/>
    </location>
</feature>
<dbReference type="CDD" id="cd00082">
    <property type="entry name" value="HisKA"/>
    <property type="match status" value="1"/>
</dbReference>
<dbReference type="EC" id="2.7.13.3" evidence="3"/>
<keyword evidence="10" id="KW-0067">ATP-binding</keyword>
<keyword evidence="21" id="KW-1185">Reference proteome</keyword>
<dbReference type="SMART" id="SM00387">
    <property type="entry name" value="HATPase_c"/>
    <property type="match status" value="1"/>
</dbReference>
<evidence type="ECO:0000259" key="19">
    <source>
        <dbReference type="PROSITE" id="PS50885"/>
    </source>
</evidence>
<dbReference type="PANTHER" id="PTHR45528:SF11">
    <property type="entry name" value="HISTIDINE KINASE"/>
    <property type="match status" value="1"/>
</dbReference>
<evidence type="ECO:0000256" key="1">
    <source>
        <dbReference type="ARBA" id="ARBA00000085"/>
    </source>
</evidence>
<comment type="catalytic activity">
    <reaction evidence="1">
        <text>ATP + protein L-histidine = ADP + protein N-phospho-L-histidine.</text>
        <dbReference type="EC" id="2.7.13.3"/>
    </reaction>
</comment>
<sequence>MIRPRKIRNLWGTLVLMVFLIMLSAALLMALMSFLIVHSGIIDVGRFNIFWPISFVMVASILIGTVITAISGRKILTPIIDLSEAAKQVAKGDFSIRVAHEDHRVDVLGEMAVNFNRMVHELGGIETLRNDFIVNVSHEFKTPIAAIEGYATLMQDHDLSPKERQEYSRLIIESTRQLSSLSSNILKLSKLENQEFIVDKSHFGLDEQIRQALLLLEAQWNDKDINLDLNLEPVVFYGNEDLLMQVWLNLLGNAIKFTDSGGEITVDLSTTGHAVTVTITDSGIGMTEEVMKHIFVKFYQGDQSRSAEGNGLGLPLVRRIVELCGGGISVESTPGEGSVFAITFPFGGC</sequence>
<evidence type="ECO:0000256" key="15">
    <source>
        <dbReference type="ARBA" id="ARBA00037219"/>
    </source>
</evidence>
<evidence type="ECO:0000256" key="6">
    <source>
        <dbReference type="ARBA" id="ARBA00022679"/>
    </source>
</evidence>
<feature type="domain" description="Histidine kinase" evidence="18">
    <location>
        <begin position="135"/>
        <end position="348"/>
    </location>
</feature>
<dbReference type="InterPro" id="IPR004358">
    <property type="entry name" value="Sig_transdc_His_kin-like_C"/>
</dbReference>
<evidence type="ECO:0000256" key="14">
    <source>
        <dbReference type="ARBA" id="ARBA00023136"/>
    </source>
</evidence>